<dbReference type="PANTHER" id="PTHR44068:SF11">
    <property type="entry name" value="GERANYL DIPHOSPHATE 2-C-METHYLTRANSFERASE"/>
    <property type="match status" value="1"/>
</dbReference>
<keyword evidence="1" id="KW-0808">Transferase</keyword>
<dbReference type="CDD" id="cd02440">
    <property type="entry name" value="AdoMet_MTases"/>
    <property type="match status" value="1"/>
</dbReference>
<reference evidence="3 4" key="1">
    <citation type="submission" date="2010-10" db="EMBL/GenBank/DDBJ databases">
        <authorList>
            <consortium name="The Broad Institute Genome Sequencing Platform"/>
            <person name="Ward D."/>
            <person name="Earl A."/>
            <person name="Feldgarden M."/>
            <person name="Young S.K."/>
            <person name="Gargeya S."/>
            <person name="Zeng Q."/>
            <person name="Alvarado L."/>
            <person name="Berlin A."/>
            <person name="Bochicchio J."/>
            <person name="Chapman S.B."/>
            <person name="Chen Z."/>
            <person name="Freedman E."/>
            <person name="Gellesch M."/>
            <person name="Goldberg J."/>
            <person name="Griggs A."/>
            <person name="Gujja S."/>
            <person name="Heilman E."/>
            <person name="Heiman D."/>
            <person name="Howarth C."/>
            <person name="Mehta T."/>
            <person name="Neiman D."/>
            <person name="Pearson M."/>
            <person name="Roberts A."/>
            <person name="Saif S."/>
            <person name="Shea T."/>
            <person name="Shenoy N."/>
            <person name="Sisk P."/>
            <person name="Stolte C."/>
            <person name="Sykes S."/>
            <person name="White J."/>
            <person name="Yandava C."/>
            <person name="Allen-Vercoe E."/>
            <person name="Sibley C."/>
            <person name="Ambrose C.E."/>
            <person name="Strauss J."/>
            <person name="Daigneault M."/>
            <person name="Haas B."/>
            <person name="Nusbaum C."/>
            <person name="Birren B."/>
        </authorList>
    </citation>
    <scope>NUCLEOTIDE SEQUENCE [LARGE SCALE GENOMIC DNA]</scope>
    <source>
        <strain evidence="3 4">3_1_6</strain>
    </source>
</reference>
<dbReference type="Proteomes" id="UP000006034">
    <property type="component" value="Unassembled WGS sequence"/>
</dbReference>
<evidence type="ECO:0000313" key="4">
    <source>
        <dbReference type="Proteomes" id="UP000006034"/>
    </source>
</evidence>
<accession>E5Y320</accession>
<name>E5Y320_BILW3</name>
<dbReference type="InterPro" id="IPR013216">
    <property type="entry name" value="Methyltransf_11"/>
</dbReference>
<dbReference type="Pfam" id="PF08241">
    <property type="entry name" value="Methyltransf_11"/>
    <property type="match status" value="1"/>
</dbReference>
<dbReference type="AlphaFoldDB" id="E5Y320"/>
<dbReference type="GO" id="GO:0008757">
    <property type="term" value="F:S-adenosylmethionine-dependent methyltransferase activity"/>
    <property type="evidence" value="ECO:0007669"/>
    <property type="project" value="InterPro"/>
</dbReference>
<dbReference type="Gene3D" id="3.40.50.150">
    <property type="entry name" value="Vaccinia Virus protein VP39"/>
    <property type="match status" value="1"/>
</dbReference>
<dbReference type="SUPFAM" id="SSF53335">
    <property type="entry name" value="S-adenosyl-L-methionine-dependent methyltransferases"/>
    <property type="match status" value="1"/>
</dbReference>
<dbReference type="GeneID" id="78087230"/>
<protein>
    <recommendedName>
        <fullName evidence="2">Methyltransferase type 11 domain-containing protein</fullName>
    </recommendedName>
</protein>
<evidence type="ECO:0000256" key="1">
    <source>
        <dbReference type="ARBA" id="ARBA00022679"/>
    </source>
</evidence>
<dbReference type="InterPro" id="IPR029063">
    <property type="entry name" value="SAM-dependent_MTases_sf"/>
</dbReference>
<comment type="caution">
    <text evidence="3">The sequence shown here is derived from an EMBL/GenBank/DDBJ whole genome shotgun (WGS) entry which is preliminary data.</text>
</comment>
<dbReference type="HOGENOM" id="CLU_063459_0_0_7"/>
<dbReference type="EMBL" id="ADCP02000002">
    <property type="protein sequence ID" value="EFV45614.2"/>
    <property type="molecule type" value="Genomic_DNA"/>
</dbReference>
<sequence length="249" mass="27907">MQPTSTASNPLFDRDFLLATMMGPNCVRFAEELTANIPLSPHMRVLDLGCGMGLSSIYLARTFGVRVFAADLWINPSDNFARFRDFGLEDAVIPLRAEGHALPFAEGYFDAVICIDAYHFFGCDPEYLDAHIVPLVKPGGFIAAAIPGLRQEFTGDIPDELRPYWKEDINFHSAGWWAELWKQSTRAAVRDAFSLRSHKAAWEDWLQCDNPYAQRDAGMMEKAGWRYFDSIGIIATVSPAACSEPYLLL</sequence>
<reference evidence="3 4" key="2">
    <citation type="submission" date="2013-04" db="EMBL/GenBank/DDBJ databases">
        <title>The Genome Sequence of Bilophila wadsworthia 3_1_6.</title>
        <authorList>
            <consortium name="The Broad Institute Genomics Platform"/>
            <person name="Earl A."/>
            <person name="Ward D."/>
            <person name="Feldgarden M."/>
            <person name="Gevers D."/>
            <person name="Sibley C."/>
            <person name="Strauss J."/>
            <person name="Allen-Vercoe E."/>
            <person name="Walker B."/>
            <person name="Young S."/>
            <person name="Zeng Q."/>
            <person name="Gargeya S."/>
            <person name="Fitzgerald M."/>
            <person name="Haas B."/>
            <person name="Abouelleil A."/>
            <person name="Allen A.W."/>
            <person name="Alvarado L."/>
            <person name="Arachchi H.M."/>
            <person name="Berlin A.M."/>
            <person name="Chapman S.B."/>
            <person name="Gainer-Dewar J."/>
            <person name="Goldberg J."/>
            <person name="Griggs A."/>
            <person name="Gujja S."/>
            <person name="Hansen M."/>
            <person name="Howarth C."/>
            <person name="Imamovic A."/>
            <person name="Ireland A."/>
            <person name="Larimer J."/>
            <person name="McCowan C."/>
            <person name="Murphy C."/>
            <person name="Pearson M."/>
            <person name="Poon T.W."/>
            <person name="Priest M."/>
            <person name="Roberts A."/>
            <person name="Saif S."/>
            <person name="Shea T."/>
            <person name="Sisk P."/>
            <person name="Sykes S."/>
            <person name="Wortman J."/>
            <person name="Nusbaum C."/>
            <person name="Birren B."/>
        </authorList>
    </citation>
    <scope>NUCLEOTIDE SEQUENCE [LARGE SCALE GENOMIC DNA]</scope>
    <source>
        <strain evidence="3 4">3_1_6</strain>
    </source>
</reference>
<dbReference type="InterPro" id="IPR050447">
    <property type="entry name" value="Erg6_SMT_methyltransf"/>
</dbReference>
<organism evidence="3 4">
    <name type="scientific">Bilophila wadsworthia (strain 3_1_6)</name>
    <dbReference type="NCBI Taxonomy" id="563192"/>
    <lineage>
        <taxon>Bacteria</taxon>
        <taxon>Pseudomonadati</taxon>
        <taxon>Thermodesulfobacteriota</taxon>
        <taxon>Desulfovibrionia</taxon>
        <taxon>Desulfovibrionales</taxon>
        <taxon>Desulfovibrionaceae</taxon>
        <taxon>Bilophila</taxon>
    </lineage>
</organism>
<dbReference type="RefSeq" id="WP_016360984.1">
    <property type="nucleotide sequence ID" value="NZ_KE150239.1"/>
</dbReference>
<dbReference type="PANTHER" id="PTHR44068">
    <property type="entry name" value="ZGC:194242"/>
    <property type="match status" value="1"/>
</dbReference>
<feature type="domain" description="Methyltransferase type 11" evidence="2">
    <location>
        <begin position="46"/>
        <end position="143"/>
    </location>
</feature>
<proteinExistence type="predicted"/>
<evidence type="ECO:0000259" key="2">
    <source>
        <dbReference type="Pfam" id="PF08241"/>
    </source>
</evidence>
<dbReference type="STRING" id="563192.HMPREF0179_00581"/>
<keyword evidence="4" id="KW-1185">Reference proteome</keyword>
<dbReference type="eggNOG" id="COG2890">
    <property type="taxonomic scope" value="Bacteria"/>
</dbReference>
<dbReference type="OrthoDB" id="9811000at2"/>
<gene>
    <name evidence="3" type="ORF">HMPREF0179_00581</name>
</gene>
<evidence type="ECO:0000313" key="3">
    <source>
        <dbReference type="EMBL" id="EFV45614.2"/>
    </source>
</evidence>